<feature type="binding site" evidence="7">
    <location>
        <position position="99"/>
    </location>
    <ligand>
        <name>Zn(2+)</name>
        <dbReference type="ChEBI" id="CHEBI:29105"/>
        <label>2</label>
    </ligand>
</feature>
<keyword evidence="7" id="KW-0862">Zinc</keyword>
<dbReference type="RefSeq" id="WP_189667949.1">
    <property type="nucleotide sequence ID" value="NZ_BNAS01000001.1"/>
</dbReference>
<evidence type="ECO:0000256" key="9">
    <source>
        <dbReference type="SAM" id="MobiDB-lite"/>
    </source>
</evidence>
<accession>A0A919KPM4</accession>
<feature type="binding site" evidence="8">
    <location>
        <position position="221"/>
    </location>
    <ligand>
        <name>allantoate</name>
        <dbReference type="ChEBI" id="CHEBI:17536"/>
    </ligand>
</feature>
<feature type="binding site" evidence="7">
    <location>
        <position position="132"/>
    </location>
    <ligand>
        <name>Zn(2+)</name>
        <dbReference type="ChEBI" id="CHEBI:29105"/>
        <label>2</label>
    </ligand>
</feature>
<dbReference type="NCBIfam" id="NF006775">
    <property type="entry name" value="PRK09290.2-5"/>
    <property type="match status" value="1"/>
</dbReference>
<comment type="cofactor">
    <cofactor evidence="7">
        <name>Zn(2+)</name>
        <dbReference type="ChEBI" id="CHEBI:29105"/>
    </cofactor>
    <text evidence="7">Binds 2 Zn(2+) ions per subunit.</text>
</comment>
<comment type="caution">
    <text evidence="11">The sequence shown here is derived from an EMBL/GenBank/DDBJ whole genome shotgun (WGS) entry which is preliminary data.</text>
</comment>
<dbReference type="EMBL" id="BNAS01000001">
    <property type="protein sequence ID" value="GHH67096.1"/>
    <property type="molecule type" value="Genomic_DNA"/>
</dbReference>
<evidence type="ECO:0000256" key="6">
    <source>
        <dbReference type="ARBA" id="ARBA00023211"/>
    </source>
</evidence>
<comment type="subunit">
    <text evidence="3">Homodimer.</text>
</comment>
<dbReference type="GO" id="GO:0016813">
    <property type="term" value="F:hydrolase activity, acting on carbon-nitrogen (but not peptide) bonds, in linear amidines"/>
    <property type="evidence" value="ECO:0007669"/>
    <property type="project" value="InterPro"/>
</dbReference>
<reference evidence="11" key="1">
    <citation type="journal article" date="2014" name="Int. J. Syst. Evol. Microbiol.">
        <title>Complete genome sequence of Corynebacterium casei LMG S-19264T (=DSM 44701T), isolated from a smear-ripened cheese.</title>
        <authorList>
            <consortium name="US DOE Joint Genome Institute (JGI-PGF)"/>
            <person name="Walter F."/>
            <person name="Albersmeier A."/>
            <person name="Kalinowski J."/>
            <person name="Ruckert C."/>
        </authorList>
    </citation>
    <scope>NUCLEOTIDE SEQUENCE</scope>
    <source>
        <strain evidence="11">CGMCC 4.7398</strain>
    </source>
</reference>
<protein>
    <submittedName>
        <fullName evidence="11">Zn-dependent hydrolase</fullName>
    </submittedName>
</protein>
<reference evidence="11" key="2">
    <citation type="submission" date="2020-09" db="EMBL/GenBank/DDBJ databases">
        <authorList>
            <person name="Sun Q."/>
            <person name="Zhou Y."/>
        </authorList>
    </citation>
    <scope>NUCLEOTIDE SEQUENCE</scope>
    <source>
        <strain evidence="11">CGMCC 4.7398</strain>
    </source>
</reference>
<proteinExistence type="inferred from homology"/>
<dbReference type="InterPro" id="IPR002933">
    <property type="entry name" value="Peptidase_M20"/>
</dbReference>
<gene>
    <name evidence="11" type="ORF">GCM10017772_08170</name>
</gene>
<dbReference type="Gene3D" id="3.30.70.360">
    <property type="match status" value="1"/>
</dbReference>
<dbReference type="PIRSF" id="PIRSF001235">
    <property type="entry name" value="Amidase_carbamoylase"/>
    <property type="match status" value="1"/>
</dbReference>
<keyword evidence="4 7" id="KW-0479">Metal-binding</keyword>
<dbReference type="PANTHER" id="PTHR32494">
    <property type="entry name" value="ALLANTOATE DEIMINASE-RELATED"/>
    <property type="match status" value="1"/>
</dbReference>
<evidence type="ECO:0000256" key="4">
    <source>
        <dbReference type="ARBA" id="ARBA00022723"/>
    </source>
</evidence>
<evidence type="ECO:0000256" key="7">
    <source>
        <dbReference type="PIRSR" id="PIRSR001235-1"/>
    </source>
</evidence>
<sequence length="446" mass="47172">MTEIGTTAWVMARCEDLTRHSSRPDALQRVYLSPEHSAANTAVRAWMLDAGLDTETDAAGNIWGRRSADGTPQRPGTAGEPALVLGSHLDTVPDAGKYDGMLGVVLAIAVAHRLRDTVLPFALEVVGFSDEEGTRFGKALLGSCAASGQWDPAWWDQADADGVTLREAFARFGLAPDRVGDAARRPEDLVGYLEAHIEQGPVLESRNLPLGYVTTIAGARRFVLTITGEARHAGGTPFSRRRDALVAAAHLVTRIEELAKATDCLATVGDIRVEPGAVNVIPGRAELTLDLRGRTDAGRDALWEEIAATGRGIAQERGVTFEVAETHRAPSTACAERLQAAVAAGIAEATRTTVGDVVGLWSPAGHDGMAMDAVTDVGMLFVRCHDGISHHPDEHVEPEDVGVALDAYTAAVLELARVHGSAGPALVEPVETRSPLETVAPIPGEL</sequence>
<dbReference type="AlphaFoldDB" id="A0A919KPM4"/>
<dbReference type="InterPro" id="IPR036264">
    <property type="entry name" value="Bact_exopeptidase_dim_dom"/>
</dbReference>
<evidence type="ECO:0000313" key="12">
    <source>
        <dbReference type="Proteomes" id="UP000627369"/>
    </source>
</evidence>
<feature type="binding site" evidence="7">
    <location>
        <position position="390"/>
    </location>
    <ligand>
        <name>Zn(2+)</name>
        <dbReference type="ChEBI" id="CHEBI:29105"/>
        <label>2</label>
    </ligand>
</feature>
<feature type="region of interest" description="Disordered" evidence="9">
    <location>
        <begin position="63"/>
        <end position="82"/>
    </location>
</feature>
<dbReference type="Gene3D" id="3.40.630.10">
    <property type="entry name" value="Zn peptidases"/>
    <property type="match status" value="1"/>
</dbReference>
<dbReference type="Pfam" id="PF07687">
    <property type="entry name" value="M20_dimer"/>
    <property type="match status" value="1"/>
</dbReference>
<organism evidence="11 12">
    <name type="scientific">Promicromonospora soli</name>
    <dbReference type="NCBI Taxonomy" id="2035533"/>
    <lineage>
        <taxon>Bacteria</taxon>
        <taxon>Bacillati</taxon>
        <taxon>Actinomycetota</taxon>
        <taxon>Actinomycetes</taxon>
        <taxon>Micrococcales</taxon>
        <taxon>Promicromonosporaceae</taxon>
        <taxon>Promicromonospora</taxon>
    </lineage>
</organism>
<dbReference type="SUPFAM" id="SSF53187">
    <property type="entry name" value="Zn-dependent exopeptidases"/>
    <property type="match status" value="1"/>
</dbReference>
<feature type="binding site" evidence="8">
    <location>
        <position position="279"/>
    </location>
    <ligand>
        <name>allantoate</name>
        <dbReference type="ChEBI" id="CHEBI:17536"/>
    </ligand>
</feature>
<dbReference type="InterPro" id="IPR010158">
    <property type="entry name" value="Amidase_Cbmase"/>
</dbReference>
<evidence type="ECO:0000256" key="5">
    <source>
        <dbReference type="ARBA" id="ARBA00022801"/>
    </source>
</evidence>
<dbReference type="SUPFAM" id="SSF55031">
    <property type="entry name" value="Bacterial exopeptidase dimerisation domain"/>
    <property type="match status" value="1"/>
</dbReference>
<evidence type="ECO:0000256" key="3">
    <source>
        <dbReference type="ARBA" id="ARBA00011738"/>
    </source>
</evidence>
<evidence type="ECO:0000259" key="10">
    <source>
        <dbReference type="Pfam" id="PF07687"/>
    </source>
</evidence>
<evidence type="ECO:0000256" key="8">
    <source>
        <dbReference type="PIRSR" id="PIRSR001235-2"/>
    </source>
</evidence>
<feature type="binding site" evidence="8">
    <location>
        <position position="292"/>
    </location>
    <ligand>
        <name>allantoate</name>
        <dbReference type="ChEBI" id="CHEBI:17536"/>
    </ligand>
</feature>
<dbReference type="NCBIfam" id="TIGR01879">
    <property type="entry name" value="hydantase"/>
    <property type="match status" value="1"/>
</dbReference>
<keyword evidence="12" id="KW-1185">Reference proteome</keyword>
<comment type="similarity">
    <text evidence="2">Belongs to the peptidase M20 family.</text>
</comment>
<evidence type="ECO:0000313" key="11">
    <source>
        <dbReference type="EMBL" id="GHH67096.1"/>
    </source>
</evidence>
<dbReference type="CDD" id="cd03884">
    <property type="entry name" value="M20_bAS"/>
    <property type="match status" value="1"/>
</dbReference>
<keyword evidence="6" id="KW-0464">Manganese</keyword>
<keyword evidence="5 11" id="KW-0378">Hydrolase</keyword>
<evidence type="ECO:0000256" key="1">
    <source>
        <dbReference type="ARBA" id="ARBA00001936"/>
    </source>
</evidence>
<evidence type="ECO:0000256" key="2">
    <source>
        <dbReference type="ARBA" id="ARBA00006153"/>
    </source>
</evidence>
<feature type="binding site" evidence="7">
    <location>
        <position position="88"/>
    </location>
    <ligand>
        <name>Zn(2+)</name>
        <dbReference type="ChEBI" id="CHEBI:29105"/>
        <label>1</label>
    </ligand>
</feature>
<dbReference type="Proteomes" id="UP000627369">
    <property type="component" value="Unassembled WGS sequence"/>
</dbReference>
<dbReference type="Pfam" id="PF01546">
    <property type="entry name" value="Peptidase_M20"/>
    <property type="match status" value="1"/>
</dbReference>
<name>A0A919KPM4_9MICO</name>
<dbReference type="PANTHER" id="PTHR32494:SF19">
    <property type="entry name" value="ALLANTOATE DEIMINASE-RELATED"/>
    <property type="match status" value="1"/>
</dbReference>
<dbReference type="GO" id="GO:0046872">
    <property type="term" value="F:metal ion binding"/>
    <property type="evidence" value="ECO:0007669"/>
    <property type="project" value="UniProtKB-KW"/>
</dbReference>
<comment type="cofactor">
    <cofactor evidence="1">
        <name>Mn(2+)</name>
        <dbReference type="ChEBI" id="CHEBI:29035"/>
    </cofactor>
</comment>
<dbReference type="InterPro" id="IPR011650">
    <property type="entry name" value="Peptidase_M20_dimer"/>
</dbReference>
<feature type="domain" description="Peptidase M20 dimerisation" evidence="10">
    <location>
        <begin position="218"/>
        <end position="308"/>
    </location>
</feature>
<feature type="binding site" evidence="7">
    <location>
        <position position="99"/>
    </location>
    <ligand>
        <name>Zn(2+)</name>
        <dbReference type="ChEBI" id="CHEBI:29105"/>
        <label>1</label>
    </ligand>
</feature>
<feature type="binding site" evidence="7">
    <location>
        <position position="196"/>
    </location>
    <ligand>
        <name>Zn(2+)</name>
        <dbReference type="ChEBI" id="CHEBI:29105"/>
        <label>1</label>
    </ligand>
</feature>